<protein>
    <submittedName>
        <fullName evidence="3">Uncharacterized protein</fullName>
    </submittedName>
</protein>
<proteinExistence type="predicted"/>
<accession>A0A444IZ53</accession>
<feature type="chain" id="PRO_5019071049" evidence="2">
    <location>
        <begin position="22"/>
        <end position="198"/>
    </location>
</feature>
<keyword evidence="2" id="KW-0732">Signal</keyword>
<gene>
    <name evidence="3" type="ORF">H206_00360</name>
</gene>
<dbReference type="AlphaFoldDB" id="A0A444IZ53"/>
<keyword evidence="1" id="KW-0812">Transmembrane</keyword>
<keyword evidence="1" id="KW-0472">Membrane</keyword>
<comment type="caution">
    <text evidence="3">The sequence shown here is derived from an EMBL/GenBank/DDBJ whole genome shotgun (WGS) entry which is preliminary data.</text>
</comment>
<evidence type="ECO:0000256" key="1">
    <source>
        <dbReference type="SAM" id="Phobius"/>
    </source>
</evidence>
<organism evidence="3 4">
    <name type="scientific">Candidatus Electrothrix aarhusensis</name>
    <dbReference type="NCBI Taxonomy" id="1859131"/>
    <lineage>
        <taxon>Bacteria</taxon>
        <taxon>Pseudomonadati</taxon>
        <taxon>Thermodesulfobacteriota</taxon>
        <taxon>Desulfobulbia</taxon>
        <taxon>Desulfobulbales</taxon>
        <taxon>Desulfobulbaceae</taxon>
        <taxon>Candidatus Electrothrix</taxon>
    </lineage>
</organism>
<dbReference type="Proteomes" id="UP000287853">
    <property type="component" value="Unassembled WGS sequence"/>
</dbReference>
<evidence type="ECO:0000313" key="4">
    <source>
        <dbReference type="Proteomes" id="UP000287853"/>
    </source>
</evidence>
<feature type="signal peptide" evidence="2">
    <location>
        <begin position="1"/>
        <end position="21"/>
    </location>
</feature>
<keyword evidence="4" id="KW-1185">Reference proteome</keyword>
<evidence type="ECO:0000256" key="2">
    <source>
        <dbReference type="SAM" id="SignalP"/>
    </source>
</evidence>
<feature type="transmembrane region" description="Helical" evidence="1">
    <location>
        <begin position="165"/>
        <end position="183"/>
    </location>
</feature>
<sequence>MKICFLLSLFVATMLNSLAVAARIPLSVEKLQEQADVVVVATVERIRIESEPSRFEPAFGNSDWGVYLTLRVETVESGNLADNQLEARCFRIRYRRSNLEYYTASGHRPIPAKGTRVRAYLQGENRLWHVVLPNGIVPLDDNASDAPEVTQLRGRVYTYILPLELWVLLIVLGVPVVLCCTFVRRRRRRRISDGQMDR</sequence>
<reference evidence="3 4" key="1">
    <citation type="submission" date="2017-01" db="EMBL/GenBank/DDBJ databases">
        <title>The cable genome- insights into the physiology and evolution of filamentous bacteria capable of sulfide oxidation via long distance electron transfer.</title>
        <authorList>
            <person name="Schreiber L."/>
            <person name="Bjerg J.T."/>
            <person name="Boggild A."/>
            <person name="Van De Vossenberg J."/>
            <person name="Meysman F."/>
            <person name="Nielsen L.P."/>
            <person name="Schramm A."/>
            <person name="Kjeldsen K.U."/>
        </authorList>
    </citation>
    <scope>NUCLEOTIDE SEQUENCE [LARGE SCALE GENOMIC DNA]</scope>
    <source>
        <strain evidence="3">MCF</strain>
    </source>
</reference>
<dbReference type="EMBL" id="MTKO01000068">
    <property type="protein sequence ID" value="RWX46188.1"/>
    <property type="molecule type" value="Genomic_DNA"/>
</dbReference>
<keyword evidence="1" id="KW-1133">Transmembrane helix</keyword>
<evidence type="ECO:0000313" key="3">
    <source>
        <dbReference type="EMBL" id="RWX46188.1"/>
    </source>
</evidence>
<name>A0A444IZ53_9BACT</name>